<feature type="compositionally biased region" description="Basic and acidic residues" evidence="1">
    <location>
        <begin position="51"/>
        <end position="60"/>
    </location>
</feature>
<proteinExistence type="predicted"/>
<comment type="caution">
    <text evidence="3">The sequence shown here is derived from an EMBL/GenBank/DDBJ whole genome shotgun (WGS) entry which is preliminary data.</text>
</comment>
<feature type="compositionally biased region" description="Polar residues" evidence="1">
    <location>
        <begin position="37"/>
        <end position="49"/>
    </location>
</feature>
<keyword evidence="2" id="KW-0732">Signal</keyword>
<evidence type="ECO:0000256" key="1">
    <source>
        <dbReference type="SAM" id="MobiDB-lite"/>
    </source>
</evidence>
<feature type="chain" id="PRO_5035248910" description="Chitin-binding type-1 domain-containing protein" evidence="2">
    <location>
        <begin position="20"/>
        <end position="413"/>
    </location>
</feature>
<sequence>MQLSTYLAGFILVAQYATCSPVTESLGLLRFLHRAVSSQSPTDTPSNDEASADKEPDSKGLECRQDYKTDVWTGCDDVLAQFQLTLCGSGEEFCGDNCQDGSCSGATETTSSTTAKPSATEGLAVSTNGDCAYNSGFTCKGSKFGDCCSAAGYCGDDEYHCDKYLDCQPEFGNFNERHRPLDEQSQVILPQASTSSTQPMDYQLNHFGLAEQPPLQLPETASAEFTVLGTSPSGGDDNKALCETRLRCHIRKEGKGVKTETWTFPITWLVGDIRSPAWYIRMKSDAYVVRDRDDLIVVAGGRPWHTLSTGARLPKAFTLGKKMKPDEGIFDYEDWIERYPRKKPMLVMNERKAGMTLVAAELQEGYEERSLMEHTPARFVRYGGPAWGYWRLYAEDDEPPEDWNHDLLRGPVG</sequence>
<organism evidence="3 4">
    <name type="scientific">Fusarium equiseti</name>
    <name type="common">Fusarium scirpi</name>
    <dbReference type="NCBI Taxonomy" id="61235"/>
    <lineage>
        <taxon>Eukaryota</taxon>
        <taxon>Fungi</taxon>
        <taxon>Dikarya</taxon>
        <taxon>Ascomycota</taxon>
        <taxon>Pezizomycotina</taxon>
        <taxon>Sordariomycetes</taxon>
        <taxon>Hypocreomycetidae</taxon>
        <taxon>Hypocreales</taxon>
        <taxon>Nectriaceae</taxon>
        <taxon>Fusarium</taxon>
        <taxon>Fusarium incarnatum-equiseti species complex</taxon>
    </lineage>
</organism>
<dbReference type="Proteomes" id="UP000693738">
    <property type="component" value="Unassembled WGS sequence"/>
</dbReference>
<name>A0A8J2NED4_FUSEQ</name>
<accession>A0A8J2NED4</accession>
<evidence type="ECO:0000256" key="2">
    <source>
        <dbReference type="SAM" id="SignalP"/>
    </source>
</evidence>
<evidence type="ECO:0000313" key="3">
    <source>
        <dbReference type="EMBL" id="CAG7555729.1"/>
    </source>
</evidence>
<protein>
    <recommendedName>
        <fullName evidence="5">Chitin-binding type-1 domain-containing protein</fullName>
    </recommendedName>
</protein>
<reference evidence="3" key="1">
    <citation type="submission" date="2021-05" db="EMBL/GenBank/DDBJ databases">
        <authorList>
            <person name="Khan N."/>
        </authorList>
    </citation>
    <scope>NUCLEOTIDE SEQUENCE</scope>
</reference>
<dbReference type="AlphaFoldDB" id="A0A8J2NED4"/>
<feature type="signal peptide" evidence="2">
    <location>
        <begin position="1"/>
        <end position="19"/>
    </location>
</feature>
<gene>
    <name evidence="3" type="ORF">FEQUK3_LOCUS1443</name>
</gene>
<evidence type="ECO:0000313" key="4">
    <source>
        <dbReference type="Proteomes" id="UP000693738"/>
    </source>
</evidence>
<dbReference type="EMBL" id="CAJSTJ010000066">
    <property type="protein sequence ID" value="CAG7555729.1"/>
    <property type="molecule type" value="Genomic_DNA"/>
</dbReference>
<feature type="region of interest" description="Disordered" evidence="1">
    <location>
        <begin position="37"/>
        <end position="60"/>
    </location>
</feature>
<evidence type="ECO:0008006" key="5">
    <source>
        <dbReference type="Google" id="ProtNLM"/>
    </source>
</evidence>
<dbReference type="CDD" id="cd11618">
    <property type="entry name" value="ChtBD1_1"/>
    <property type="match status" value="1"/>
</dbReference>